<proteinExistence type="predicted"/>
<accession>A0A834WGE5</accession>
<evidence type="ECO:0000256" key="1">
    <source>
        <dbReference type="SAM" id="SignalP"/>
    </source>
</evidence>
<organism evidence="2 3">
    <name type="scientific">Senna tora</name>
    <dbReference type="NCBI Taxonomy" id="362788"/>
    <lineage>
        <taxon>Eukaryota</taxon>
        <taxon>Viridiplantae</taxon>
        <taxon>Streptophyta</taxon>
        <taxon>Embryophyta</taxon>
        <taxon>Tracheophyta</taxon>
        <taxon>Spermatophyta</taxon>
        <taxon>Magnoliopsida</taxon>
        <taxon>eudicotyledons</taxon>
        <taxon>Gunneridae</taxon>
        <taxon>Pentapetalae</taxon>
        <taxon>rosids</taxon>
        <taxon>fabids</taxon>
        <taxon>Fabales</taxon>
        <taxon>Fabaceae</taxon>
        <taxon>Caesalpinioideae</taxon>
        <taxon>Cassia clade</taxon>
        <taxon>Senna</taxon>
    </lineage>
</organism>
<protein>
    <submittedName>
        <fullName evidence="2">Uncharacterized protein</fullName>
    </submittedName>
</protein>
<keyword evidence="1" id="KW-0732">Signal</keyword>
<dbReference type="AlphaFoldDB" id="A0A834WGE5"/>
<gene>
    <name evidence="2" type="ORF">G2W53_027850</name>
</gene>
<sequence length="129" mass="14449">MKLLLMLLLQFYHCRANNNNNIIIAADSWGFITTSEAETATISFGYNSTCATDIDADFLNLRRSLAGRPRPLTQRTSDRPSICPPTTAARYTGRVRSCINLRGRLSAPGTPNCSPFRLVTDYYFFPYGD</sequence>
<comment type="caution">
    <text evidence="2">The sequence shown here is derived from an EMBL/GenBank/DDBJ whole genome shotgun (WGS) entry which is preliminary data.</text>
</comment>
<feature type="chain" id="PRO_5032591100" evidence="1">
    <location>
        <begin position="17"/>
        <end position="129"/>
    </location>
</feature>
<dbReference type="Proteomes" id="UP000634136">
    <property type="component" value="Unassembled WGS sequence"/>
</dbReference>
<feature type="signal peptide" evidence="1">
    <location>
        <begin position="1"/>
        <end position="16"/>
    </location>
</feature>
<name>A0A834WGE5_9FABA</name>
<keyword evidence="3" id="KW-1185">Reference proteome</keyword>
<evidence type="ECO:0000313" key="2">
    <source>
        <dbReference type="EMBL" id="KAF7822395.1"/>
    </source>
</evidence>
<dbReference type="EMBL" id="JAAIUW010000008">
    <property type="protein sequence ID" value="KAF7822395.1"/>
    <property type="molecule type" value="Genomic_DNA"/>
</dbReference>
<reference evidence="2" key="1">
    <citation type="submission" date="2020-09" db="EMBL/GenBank/DDBJ databases">
        <title>Genome-Enabled Discovery of Anthraquinone Biosynthesis in Senna tora.</title>
        <authorList>
            <person name="Kang S.-H."/>
            <person name="Pandey R.P."/>
            <person name="Lee C.-M."/>
            <person name="Sim J.-S."/>
            <person name="Jeong J.-T."/>
            <person name="Choi B.-S."/>
            <person name="Jung M."/>
            <person name="Ginzburg D."/>
            <person name="Zhao K."/>
            <person name="Won S.Y."/>
            <person name="Oh T.-J."/>
            <person name="Yu Y."/>
            <person name="Kim N.-H."/>
            <person name="Lee O.R."/>
            <person name="Lee T.-H."/>
            <person name="Bashyal P."/>
            <person name="Kim T.-S."/>
            <person name="Lee W.-H."/>
            <person name="Kawkins C."/>
            <person name="Kim C.-K."/>
            <person name="Kim J.S."/>
            <person name="Ahn B.O."/>
            <person name="Rhee S.Y."/>
            <person name="Sohng J.K."/>
        </authorList>
    </citation>
    <scope>NUCLEOTIDE SEQUENCE</scope>
    <source>
        <tissue evidence="2">Leaf</tissue>
    </source>
</reference>
<evidence type="ECO:0000313" key="3">
    <source>
        <dbReference type="Proteomes" id="UP000634136"/>
    </source>
</evidence>